<gene>
    <name evidence="4" type="ORF">LCGC14_2606010</name>
</gene>
<feature type="domain" description="Dihydroxy-acid/6-phosphogluconate dehydratase N-terminal" evidence="3">
    <location>
        <begin position="31"/>
        <end position="364"/>
    </location>
</feature>
<dbReference type="PANTHER" id="PTHR43661">
    <property type="entry name" value="D-XYLONATE DEHYDRATASE"/>
    <property type="match status" value="1"/>
</dbReference>
<reference evidence="4" key="1">
    <citation type="journal article" date="2015" name="Nature">
        <title>Complex archaea that bridge the gap between prokaryotes and eukaryotes.</title>
        <authorList>
            <person name="Spang A."/>
            <person name="Saw J.H."/>
            <person name="Jorgensen S.L."/>
            <person name="Zaremba-Niedzwiedzka K."/>
            <person name="Martijn J."/>
            <person name="Lind A.E."/>
            <person name="van Eijk R."/>
            <person name="Schleper C."/>
            <person name="Guy L."/>
            <person name="Ettema T.J."/>
        </authorList>
    </citation>
    <scope>NUCLEOTIDE SEQUENCE</scope>
</reference>
<feature type="non-terminal residue" evidence="4">
    <location>
        <position position="444"/>
    </location>
</feature>
<dbReference type="AlphaFoldDB" id="A0A0F9A7L0"/>
<evidence type="ECO:0000313" key="4">
    <source>
        <dbReference type="EMBL" id="KKL05440.1"/>
    </source>
</evidence>
<dbReference type="InterPro" id="IPR020558">
    <property type="entry name" value="DiOHA_6PGluconate_deHydtase_CS"/>
</dbReference>
<evidence type="ECO:0000259" key="3">
    <source>
        <dbReference type="Pfam" id="PF00920"/>
    </source>
</evidence>
<keyword evidence="2" id="KW-0456">Lyase</keyword>
<name>A0A0F9A7L0_9ZZZZ</name>
<dbReference type="InterPro" id="IPR000581">
    <property type="entry name" value="ILV_EDD_N"/>
</dbReference>
<dbReference type="Pfam" id="PF00920">
    <property type="entry name" value="ILVD_EDD_N"/>
    <property type="match status" value="1"/>
</dbReference>
<comment type="caution">
    <text evidence="4">The sequence shown here is derived from an EMBL/GenBank/DDBJ whole genome shotgun (WGS) entry which is preliminary data.</text>
</comment>
<evidence type="ECO:0000256" key="1">
    <source>
        <dbReference type="ARBA" id="ARBA00006486"/>
    </source>
</evidence>
<organism evidence="4">
    <name type="scientific">marine sediment metagenome</name>
    <dbReference type="NCBI Taxonomy" id="412755"/>
    <lineage>
        <taxon>unclassified sequences</taxon>
        <taxon>metagenomes</taxon>
        <taxon>ecological metagenomes</taxon>
    </lineage>
</organism>
<dbReference type="InterPro" id="IPR037237">
    <property type="entry name" value="IlvD/EDD_N"/>
</dbReference>
<sequence>MRSDIIKKGPERGPHRSLLKAAGLSDADIKKPFVAICNSYTDIIPGHVHLDAVGEYVKAQVRAAGGTPFIFNTIGICDGIAMGHSGMKYSLASRELIADCVESMCQAHAFDAMVCIPNCDKIIPGMLMAALRVNIPTIFVSGGPMEAGRVAGKDVDLIDQFYAVARQKIGQMSARQARLYEDNTCPGCGSCSGLFTANSMNCLCEAIGMALPGNGTCLATSPARTQLYKTAAERIVKMAKQWIRGGCRRSFALLPRKIISRKALTNAFALDMAMSGSSNTVLHLLAIANEAGIKFALDDIERISRRTPNICRVAPSETPEGKIYHMQDVHRAGGIHTIMGQLWRDEPRLVYADVMTVTGETMSANLRKYSLRSKRVLASARRMYREGSKATGRSIEDVRAMLRGAKPKKLPVRNPGRINAADVIRPLERAFTSRGGLVVLYGNI</sequence>
<dbReference type="GO" id="GO:0005829">
    <property type="term" value="C:cytosol"/>
    <property type="evidence" value="ECO:0007669"/>
    <property type="project" value="TreeGrafter"/>
</dbReference>
<dbReference type="PROSITE" id="PS00886">
    <property type="entry name" value="ILVD_EDD_1"/>
    <property type="match status" value="1"/>
</dbReference>
<dbReference type="EMBL" id="LAZR01044116">
    <property type="protein sequence ID" value="KKL05440.1"/>
    <property type="molecule type" value="Genomic_DNA"/>
</dbReference>
<proteinExistence type="inferred from homology"/>
<dbReference type="SUPFAM" id="SSF143975">
    <property type="entry name" value="IlvD/EDD N-terminal domain-like"/>
    <property type="match status" value="1"/>
</dbReference>
<protein>
    <recommendedName>
        <fullName evidence="3">Dihydroxy-acid/6-phosphogluconate dehydratase N-terminal domain-containing protein</fullName>
    </recommendedName>
</protein>
<dbReference type="GO" id="GO:0016836">
    <property type="term" value="F:hydro-lyase activity"/>
    <property type="evidence" value="ECO:0007669"/>
    <property type="project" value="TreeGrafter"/>
</dbReference>
<dbReference type="PANTHER" id="PTHR43661:SF3">
    <property type="entry name" value="D-XYLONATE DEHYDRATASE YAGF-RELATED"/>
    <property type="match status" value="1"/>
</dbReference>
<accession>A0A0F9A7L0</accession>
<evidence type="ECO:0000256" key="2">
    <source>
        <dbReference type="ARBA" id="ARBA00023239"/>
    </source>
</evidence>
<comment type="similarity">
    <text evidence="1">Belongs to the IlvD/Edd family.</text>
</comment>